<gene>
    <name evidence="2" type="ORF">AWR27_02465</name>
</gene>
<feature type="signal peptide" evidence="1">
    <location>
        <begin position="1"/>
        <end position="21"/>
    </location>
</feature>
<proteinExistence type="predicted"/>
<dbReference type="STRING" id="1178516.AWR27_02465"/>
<evidence type="ECO:0000313" key="2">
    <source>
        <dbReference type="EMBL" id="AQG78302.1"/>
    </source>
</evidence>
<dbReference type="RefSeq" id="WP_077129730.1">
    <property type="nucleotide sequence ID" value="NZ_CP014263.1"/>
</dbReference>
<feature type="chain" id="PRO_5012727059" evidence="1">
    <location>
        <begin position="22"/>
        <end position="155"/>
    </location>
</feature>
<name>A0A1P9WSF9_9BACT</name>
<dbReference type="AlphaFoldDB" id="A0A1P9WSF9"/>
<sequence>MKPSYFLLLLCIGIGLSSARAQSPNAQRQTQFNLAKNLAISGYDPVSYFDGKPREGRADMAVTYKGVTYHFANAANANRFKKSPATYEPAYGGWCAYAMGATGEKVDIDPETYKITNGRLYLFYNRLFNNTLPKWNKDETNLARQADANWLKFYR</sequence>
<dbReference type="NCBIfam" id="NF041384">
    <property type="entry name" value="YHS_seleno_dom"/>
    <property type="match status" value="1"/>
</dbReference>
<dbReference type="EMBL" id="CP014263">
    <property type="protein sequence ID" value="AQG78302.1"/>
    <property type="molecule type" value="Genomic_DNA"/>
</dbReference>
<keyword evidence="3" id="KW-1185">Reference proteome</keyword>
<protein>
    <submittedName>
        <fullName evidence="2">YHS domain protein</fullName>
    </submittedName>
</protein>
<keyword evidence="1" id="KW-0732">Signal</keyword>
<organism evidence="2 3">
    <name type="scientific">Spirosoma montaniterrae</name>
    <dbReference type="NCBI Taxonomy" id="1178516"/>
    <lineage>
        <taxon>Bacteria</taxon>
        <taxon>Pseudomonadati</taxon>
        <taxon>Bacteroidota</taxon>
        <taxon>Cytophagia</taxon>
        <taxon>Cytophagales</taxon>
        <taxon>Cytophagaceae</taxon>
        <taxon>Spirosoma</taxon>
    </lineage>
</organism>
<dbReference type="Proteomes" id="UP000187941">
    <property type="component" value="Chromosome"/>
</dbReference>
<reference evidence="2 3" key="1">
    <citation type="submission" date="2016-01" db="EMBL/GenBank/DDBJ databases">
        <authorList>
            <person name="Oliw E.H."/>
        </authorList>
    </citation>
    <scope>NUCLEOTIDE SEQUENCE [LARGE SCALE GENOMIC DNA]</scope>
    <source>
        <strain evidence="2 3">DY10</strain>
    </source>
</reference>
<dbReference type="OrthoDB" id="344729at2"/>
<accession>A0A1P9WSF9</accession>
<evidence type="ECO:0000313" key="3">
    <source>
        <dbReference type="Proteomes" id="UP000187941"/>
    </source>
</evidence>
<evidence type="ECO:0000256" key="1">
    <source>
        <dbReference type="SAM" id="SignalP"/>
    </source>
</evidence>
<dbReference type="KEGG" id="smon:AWR27_02465"/>